<feature type="compositionally biased region" description="Acidic residues" evidence="1">
    <location>
        <begin position="742"/>
        <end position="752"/>
    </location>
</feature>
<dbReference type="Pfam" id="PF12825">
    <property type="entry name" value="DUF3818"/>
    <property type="match status" value="1"/>
</dbReference>
<evidence type="ECO:0000256" key="1">
    <source>
        <dbReference type="SAM" id="MobiDB-lite"/>
    </source>
</evidence>
<dbReference type="STRING" id="1890364.A0A2P6MZD1"/>
<dbReference type="OrthoDB" id="2117459at2759"/>
<dbReference type="Proteomes" id="UP000241769">
    <property type="component" value="Unassembled WGS sequence"/>
</dbReference>
<dbReference type="InterPro" id="IPR047168">
    <property type="entry name" value="LEC1-like"/>
</dbReference>
<feature type="compositionally biased region" description="Basic and acidic residues" evidence="1">
    <location>
        <begin position="753"/>
        <end position="768"/>
    </location>
</feature>
<dbReference type="InterPro" id="IPR001683">
    <property type="entry name" value="PX_dom"/>
</dbReference>
<dbReference type="PANTHER" id="PTHR47185">
    <property type="entry name" value="PX DOMAIN-CONTAINING PROTEIN YPR097W"/>
    <property type="match status" value="1"/>
</dbReference>
<evidence type="ECO:0000313" key="3">
    <source>
        <dbReference type="EMBL" id="PRP77060.1"/>
    </source>
</evidence>
<reference evidence="3 4" key="1">
    <citation type="journal article" date="2018" name="Genome Biol. Evol.">
        <title>Multiple Roots of Fruiting Body Formation in Amoebozoa.</title>
        <authorList>
            <person name="Hillmann F."/>
            <person name="Forbes G."/>
            <person name="Novohradska S."/>
            <person name="Ferling I."/>
            <person name="Riege K."/>
            <person name="Groth M."/>
            <person name="Westermann M."/>
            <person name="Marz M."/>
            <person name="Spaller T."/>
            <person name="Winckler T."/>
            <person name="Schaap P."/>
            <person name="Glockner G."/>
        </authorList>
    </citation>
    <scope>NUCLEOTIDE SEQUENCE [LARGE SCALE GENOMIC DNA]</scope>
    <source>
        <strain evidence="3 4">Jena</strain>
    </source>
</reference>
<proteinExistence type="predicted"/>
<feature type="domain" description="PX" evidence="2">
    <location>
        <begin position="159"/>
        <end position="279"/>
    </location>
</feature>
<dbReference type="PROSITE" id="PS50195">
    <property type="entry name" value="PX"/>
    <property type="match status" value="1"/>
</dbReference>
<dbReference type="SUPFAM" id="SSF64268">
    <property type="entry name" value="PX domain"/>
    <property type="match status" value="1"/>
</dbReference>
<keyword evidence="4" id="KW-1185">Reference proteome</keyword>
<dbReference type="Pfam" id="PF12828">
    <property type="entry name" value="PXB"/>
    <property type="match status" value="1"/>
</dbReference>
<dbReference type="InParanoid" id="A0A2P6MZD1"/>
<evidence type="ECO:0000259" key="2">
    <source>
        <dbReference type="PROSITE" id="PS50195"/>
    </source>
</evidence>
<accession>A0A2P6MZD1</accession>
<dbReference type="InterPro" id="IPR036871">
    <property type="entry name" value="PX_dom_sf"/>
</dbReference>
<dbReference type="PANTHER" id="PTHR47185:SF1">
    <property type="entry name" value="PX DOMAIN-CONTAINING PROTEIN YPR097W"/>
    <property type="match status" value="1"/>
</dbReference>
<evidence type="ECO:0000313" key="4">
    <source>
        <dbReference type="Proteomes" id="UP000241769"/>
    </source>
</evidence>
<name>A0A2P6MZD1_9EUKA</name>
<feature type="region of interest" description="Disordered" evidence="1">
    <location>
        <begin position="742"/>
        <end position="768"/>
    </location>
</feature>
<dbReference type="InterPro" id="IPR024555">
    <property type="entry name" value="PX-associated"/>
</dbReference>
<protein>
    <submittedName>
        <fullName evidence="3">PX domain protein</fullName>
    </submittedName>
</protein>
<dbReference type="GO" id="GO:0035091">
    <property type="term" value="F:phosphatidylinositol binding"/>
    <property type="evidence" value="ECO:0007669"/>
    <property type="project" value="InterPro"/>
</dbReference>
<dbReference type="CDD" id="cd06869">
    <property type="entry name" value="PX_UP2_fungi"/>
    <property type="match status" value="1"/>
</dbReference>
<dbReference type="AlphaFoldDB" id="A0A2P6MZD1"/>
<organism evidence="3 4">
    <name type="scientific">Planoprotostelium fungivorum</name>
    <dbReference type="NCBI Taxonomy" id="1890364"/>
    <lineage>
        <taxon>Eukaryota</taxon>
        <taxon>Amoebozoa</taxon>
        <taxon>Evosea</taxon>
        <taxon>Variosea</taxon>
        <taxon>Cavosteliida</taxon>
        <taxon>Cavosteliaceae</taxon>
        <taxon>Planoprotostelium</taxon>
    </lineage>
</organism>
<gene>
    <name evidence="3" type="ORF">PROFUN_14605</name>
</gene>
<sequence length="838" mass="96449">MTSIQAELTPVQAHYLKKKLIQLQLNQELNKLQQSGGLGKLGHPFRTKEVDPVPISSYIFQNFVLTFPFLDGATQNFWTDKVQTFVDNFFDRNISSSDDREEATKRSRLMNRLERHCVGFLNASIKCEQKESTVEVQEVEGEAMSDEERDMINGYDINVVAVRVVEEKGRLNLRTHTWPEFIIRTARPGKDPIYVCKRYEDVETLRKELHSEYPEVNLPSIPSKEQGDVHLQESSGSKVYPFEKNRITMRSFLRQLVLKATLAGSPELDHFLEKNPIQLTGWDRDDVADRIHADRARAEEAKRFEEEANRLTEDLQEHWNAFKDELLHSTENVIRKIGECSTVEQLPLRYRKVLDCGTVSLAWTLYSFFMGEDNSSELFRQLKNMHSYTPYFLFKNAMKISNPMGIVRGMLDILLAQPFGQRSLIQRMFGWTLNDEVKAITKDVEALLEKGASTRYRLKLVNFVHLPAEYQRGMRQAAAKSGEPLVLCILTSDNLAPILSSEEMKEVETMRLTCQLKKEGKKLTILYRSIHEKYEMYHKIFQLETRKRDKTQLSELVFEGVTAELLKETLTIFYEPLARVYKAADISGCVDDFKNFAEDLIQTVEAVEKRGGGLSSGDTVRMFVDLVKRHQSAFYRFIHEVYTHDNGLFVEVVGWMKRFLDLLRSGFPSQIHLGDLIQETSQKTDVDVGELMWEIETLIRWNAENKRRQMLKMKRIGKVSSDSSQMGKSLVGNAGWDFIEEEDSSDSEDSVEEEHLQDGSKKRPEPPVEEMKKLLPFFEKKNRVLGGILHVVGELDKRGFLLIAQLTGGVLLRSGDIQAAKVSFGDEYTNSLHLEHIQ</sequence>
<comment type="caution">
    <text evidence="3">The sequence shown here is derived from an EMBL/GenBank/DDBJ whole genome shotgun (WGS) entry which is preliminary data.</text>
</comment>
<dbReference type="Pfam" id="PF00787">
    <property type="entry name" value="PX"/>
    <property type="match status" value="1"/>
</dbReference>
<dbReference type="InterPro" id="IPR024554">
    <property type="entry name" value="LEC1-like_C"/>
</dbReference>
<dbReference type="EMBL" id="MDYQ01000283">
    <property type="protein sequence ID" value="PRP77060.1"/>
    <property type="molecule type" value="Genomic_DNA"/>
</dbReference>
<dbReference type="Gene3D" id="3.30.1520.10">
    <property type="entry name" value="Phox-like domain"/>
    <property type="match status" value="1"/>
</dbReference>